<dbReference type="RefSeq" id="WP_194214235.1">
    <property type="nucleotide sequence ID" value="NZ_CP061205.1"/>
</dbReference>
<feature type="chain" id="PRO_5045652044" evidence="13">
    <location>
        <begin position="26"/>
        <end position="746"/>
    </location>
</feature>
<evidence type="ECO:0000256" key="4">
    <source>
        <dbReference type="ARBA" id="ARBA00022496"/>
    </source>
</evidence>
<dbReference type="Gene3D" id="2.40.170.20">
    <property type="entry name" value="TonB-dependent receptor, beta-barrel domain"/>
    <property type="match status" value="1"/>
</dbReference>
<keyword evidence="9 11" id="KW-0472">Membrane</keyword>
<comment type="caution">
    <text evidence="16">The sequence shown here is derived from an EMBL/GenBank/DDBJ whole genome shotgun (WGS) entry which is preliminary data.</text>
</comment>
<accession>A0ABV7D428</accession>
<evidence type="ECO:0000256" key="12">
    <source>
        <dbReference type="RuleBase" id="RU003357"/>
    </source>
</evidence>
<keyword evidence="10 11" id="KW-0998">Cell outer membrane</keyword>
<keyword evidence="4" id="KW-0410">Iron transport</keyword>
<evidence type="ECO:0000256" key="6">
    <source>
        <dbReference type="ARBA" id="ARBA00023004"/>
    </source>
</evidence>
<evidence type="ECO:0000256" key="8">
    <source>
        <dbReference type="ARBA" id="ARBA00023077"/>
    </source>
</evidence>
<feature type="domain" description="TonB-dependent receptor-like beta-barrel" evidence="14">
    <location>
        <begin position="250"/>
        <end position="715"/>
    </location>
</feature>
<keyword evidence="3 11" id="KW-1134">Transmembrane beta strand</keyword>
<dbReference type="Proteomes" id="UP001595444">
    <property type="component" value="Unassembled WGS sequence"/>
</dbReference>
<keyword evidence="16" id="KW-0675">Receptor</keyword>
<keyword evidence="7" id="KW-0406">Ion transport</keyword>
<dbReference type="Pfam" id="PF07715">
    <property type="entry name" value="Plug"/>
    <property type="match status" value="1"/>
</dbReference>
<name>A0ABV7D428_9PROT</name>
<proteinExistence type="inferred from homology"/>
<organism evidence="16 17">
    <name type="scientific">Kordiimonas pumila</name>
    <dbReference type="NCBI Taxonomy" id="2161677"/>
    <lineage>
        <taxon>Bacteria</taxon>
        <taxon>Pseudomonadati</taxon>
        <taxon>Pseudomonadota</taxon>
        <taxon>Alphaproteobacteria</taxon>
        <taxon>Kordiimonadales</taxon>
        <taxon>Kordiimonadaceae</taxon>
        <taxon>Kordiimonas</taxon>
    </lineage>
</organism>
<keyword evidence="8 12" id="KW-0798">TonB box</keyword>
<dbReference type="SUPFAM" id="SSF56935">
    <property type="entry name" value="Porins"/>
    <property type="match status" value="1"/>
</dbReference>
<evidence type="ECO:0000313" key="17">
    <source>
        <dbReference type="Proteomes" id="UP001595444"/>
    </source>
</evidence>
<dbReference type="InterPro" id="IPR039426">
    <property type="entry name" value="TonB-dep_rcpt-like"/>
</dbReference>
<dbReference type="EMBL" id="JBHRSL010000005">
    <property type="protein sequence ID" value="MFC3051886.1"/>
    <property type="molecule type" value="Genomic_DNA"/>
</dbReference>
<dbReference type="PANTHER" id="PTHR32552:SF81">
    <property type="entry name" value="TONB-DEPENDENT OUTER MEMBRANE RECEPTOR"/>
    <property type="match status" value="1"/>
</dbReference>
<evidence type="ECO:0000256" key="10">
    <source>
        <dbReference type="ARBA" id="ARBA00023237"/>
    </source>
</evidence>
<dbReference type="PANTHER" id="PTHR32552">
    <property type="entry name" value="FERRICHROME IRON RECEPTOR-RELATED"/>
    <property type="match status" value="1"/>
</dbReference>
<keyword evidence="2 11" id="KW-0813">Transport</keyword>
<keyword evidence="13" id="KW-0732">Signal</keyword>
<gene>
    <name evidence="16" type="ORF">ACFOKA_08215</name>
</gene>
<feature type="signal peptide" evidence="13">
    <location>
        <begin position="1"/>
        <end position="25"/>
    </location>
</feature>
<sequence length="746" mass="81702">MSFKNLTSHLAIAAFLASGAGHVSAQQTDSENGFVMDEIIVTARGRAETLQSAPLSVSVLTKQTIEDARINQVDDFIGLTPGITISNAQDAGTNFITIRGLSQTRNGEPPVAVVVDGVLQVNSRSFDQMLFDVENIQVLRGPQGARYGRNATGGAIIINTVSPAKEFEGYVKGGLASGNEYNLQGSISGPISDTLSYRLSGSYINRDGVFNNYVLDEKVDYLEDVTVRGHLRWEPTDNFSADARVNIVRTHAGALNYTYQPAVSDPVTGLPSFDFTIADADLVERDFSANNLGVDDRDLDQFSLRLNYEADWGSISSVTSYDKITQSTGSDQFPYTAASSITFGDFPFYDGIQSQFFDIEAFSQELRVTSPDDQRFRWMFGTYLLLTDRFVSSATMLDLEEGYVRLRSEPTSSDISPLSSFIADDNDNTAYAFFFAFDYDIAENLEFSVAGRYDRDKRKQTVSAAQGNYTDGVLVSPIGAPGAVNKATFSKFQPKVSLRYLATDDLSFYASWGQGFRSGQFNQNGVGVLAAGAGVAGVSDLLNREITETSEIGFKAQMLDNRLSLNGAIYNTDITNAPYFVFIGAVSAQVLVPIEDINIKGGELELTARATPNLDVFAGLSVSDSKIKEYSVNPAAIGNKAPYVPSYTINVGGQYRKEITSNLGIFLRADYERRGSQYWDPENTTARSTIDLMNVRVGVEDNDGTWSITASGSNVFDEVYNSEWVLGGYAHAGQQDIWRLDFRYNF</sequence>
<evidence type="ECO:0000256" key="1">
    <source>
        <dbReference type="ARBA" id="ARBA00004571"/>
    </source>
</evidence>
<comment type="subcellular location">
    <subcellularLocation>
        <location evidence="1 11">Cell outer membrane</location>
        <topology evidence="1 11">Multi-pass membrane protein</topology>
    </subcellularLocation>
</comment>
<evidence type="ECO:0000259" key="15">
    <source>
        <dbReference type="Pfam" id="PF07715"/>
    </source>
</evidence>
<reference evidence="17" key="1">
    <citation type="journal article" date="2019" name="Int. J. Syst. Evol. Microbiol.">
        <title>The Global Catalogue of Microorganisms (GCM) 10K type strain sequencing project: providing services to taxonomists for standard genome sequencing and annotation.</title>
        <authorList>
            <consortium name="The Broad Institute Genomics Platform"/>
            <consortium name="The Broad Institute Genome Sequencing Center for Infectious Disease"/>
            <person name="Wu L."/>
            <person name="Ma J."/>
        </authorList>
    </citation>
    <scope>NUCLEOTIDE SEQUENCE [LARGE SCALE GENOMIC DNA]</scope>
    <source>
        <strain evidence="17">KCTC 62164</strain>
    </source>
</reference>
<evidence type="ECO:0000256" key="11">
    <source>
        <dbReference type="PROSITE-ProRule" id="PRU01360"/>
    </source>
</evidence>
<dbReference type="InterPro" id="IPR012910">
    <property type="entry name" value="Plug_dom"/>
</dbReference>
<evidence type="ECO:0000313" key="16">
    <source>
        <dbReference type="EMBL" id="MFC3051886.1"/>
    </source>
</evidence>
<dbReference type="PROSITE" id="PS52016">
    <property type="entry name" value="TONB_DEPENDENT_REC_3"/>
    <property type="match status" value="1"/>
</dbReference>
<protein>
    <submittedName>
        <fullName evidence="16">TonB-dependent receptor</fullName>
    </submittedName>
</protein>
<evidence type="ECO:0000256" key="9">
    <source>
        <dbReference type="ARBA" id="ARBA00023136"/>
    </source>
</evidence>
<feature type="domain" description="TonB-dependent receptor plug" evidence="15">
    <location>
        <begin position="50"/>
        <end position="155"/>
    </location>
</feature>
<dbReference type="Pfam" id="PF00593">
    <property type="entry name" value="TonB_dep_Rec_b-barrel"/>
    <property type="match status" value="1"/>
</dbReference>
<evidence type="ECO:0000256" key="7">
    <source>
        <dbReference type="ARBA" id="ARBA00023065"/>
    </source>
</evidence>
<dbReference type="InterPro" id="IPR036942">
    <property type="entry name" value="Beta-barrel_TonB_sf"/>
</dbReference>
<evidence type="ECO:0000256" key="5">
    <source>
        <dbReference type="ARBA" id="ARBA00022692"/>
    </source>
</evidence>
<dbReference type="CDD" id="cd01347">
    <property type="entry name" value="ligand_gated_channel"/>
    <property type="match status" value="1"/>
</dbReference>
<evidence type="ECO:0000256" key="3">
    <source>
        <dbReference type="ARBA" id="ARBA00022452"/>
    </source>
</evidence>
<evidence type="ECO:0000256" key="2">
    <source>
        <dbReference type="ARBA" id="ARBA00022448"/>
    </source>
</evidence>
<keyword evidence="6" id="KW-0408">Iron</keyword>
<evidence type="ECO:0000259" key="14">
    <source>
        <dbReference type="Pfam" id="PF00593"/>
    </source>
</evidence>
<evidence type="ECO:0000256" key="13">
    <source>
        <dbReference type="SAM" id="SignalP"/>
    </source>
</evidence>
<keyword evidence="17" id="KW-1185">Reference proteome</keyword>
<keyword evidence="5 11" id="KW-0812">Transmembrane</keyword>
<comment type="similarity">
    <text evidence="11 12">Belongs to the TonB-dependent receptor family.</text>
</comment>
<dbReference type="InterPro" id="IPR000531">
    <property type="entry name" value="Beta-barrel_TonB"/>
</dbReference>